<evidence type="ECO:0000313" key="3">
    <source>
        <dbReference type="EMBL" id="NJC56040.1"/>
    </source>
</evidence>
<proteinExistence type="inferred from homology"/>
<dbReference type="EMBL" id="JAATJN010000001">
    <property type="protein sequence ID" value="NJC56040.1"/>
    <property type="molecule type" value="Genomic_DNA"/>
</dbReference>
<sequence>MGLSEHGTIEQTTDRTAIRSERRFARSIDSVWHAITAESAIDEWMGTRPEIDLRPGGKYVTHHWDDSPVVDRILRLETPRLFEHTYFEDINPGAVVTWQLAPTNDDGCLLTFTHVMTTADVDSAMKDVAAGDDPITILSRNALGWHILLDQLQRQQGEPVPQRSTEELQEMLQHYVELLEQKTDDVAV</sequence>
<comment type="similarity">
    <text evidence="1">Belongs to the AHA1 family.</text>
</comment>
<dbReference type="Pfam" id="PF08327">
    <property type="entry name" value="AHSA1"/>
    <property type="match status" value="1"/>
</dbReference>
<dbReference type="Gene3D" id="3.30.530.20">
    <property type="match status" value="1"/>
</dbReference>
<evidence type="ECO:0000313" key="4">
    <source>
        <dbReference type="Proteomes" id="UP000576792"/>
    </source>
</evidence>
<organism evidence="3 4">
    <name type="scientific">Brevibacterium marinum</name>
    <dbReference type="NCBI Taxonomy" id="418643"/>
    <lineage>
        <taxon>Bacteria</taxon>
        <taxon>Bacillati</taxon>
        <taxon>Actinomycetota</taxon>
        <taxon>Actinomycetes</taxon>
        <taxon>Micrococcales</taxon>
        <taxon>Brevibacteriaceae</taxon>
        <taxon>Brevibacterium</taxon>
    </lineage>
</organism>
<keyword evidence="4" id="KW-1185">Reference proteome</keyword>
<dbReference type="InterPro" id="IPR023393">
    <property type="entry name" value="START-like_dom_sf"/>
</dbReference>
<dbReference type="Proteomes" id="UP000576792">
    <property type="component" value="Unassembled WGS sequence"/>
</dbReference>
<dbReference type="InterPro" id="IPR013538">
    <property type="entry name" value="ASHA1/2-like_C"/>
</dbReference>
<gene>
    <name evidence="3" type="ORF">BKA07_001075</name>
</gene>
<dbReference type="AlphaFoldDB" id="A0A846RY32"/>
<dbReference type="RefSeq" id="WP_167949979.1">
    <property type="nucleotide sequence ID" value="NZ_BAAAPQ010000026.1"/>
</dbReference>
<evidence type="ECO:0000256" key="1">
    <source>
        <dbReference type="ARBA" id="ARBA00006817"/>
    </source>
</evidence>
<protein>
    <submittedName>
        <fullName evidence="3">Uncharacterized protein YndB with AHSA1/START domain</fullName>
    </submittedName>
</protein>
<reference evidence="3 4" key="1">
    <citation type="submission" date="2020-03" db="EMBL/GenBank/DDBJ databases">
        <title>Sequencing the genomes of 1000 actinobacteria strains.</title>
        <authorList>
            <person name="Klenk H.-P."/>
        </authorList>
    </citation>
    <scope>NUCLEOTIDE SEQUENCE [LARGE SCALE GENOMIC DNA]</scope>
    <source>
        <strain evidence="3 4">DSM 18964</strain>
    </source>
</reference>
<dbReference type="SUPFAM" id="SSF55961">
    <property type="entry name" value="Bet v1-like"/>
    <property type="match status" value="1"/>
</dbReference>
<accession>A0A846RY32</accession>
<name>A0A846RY32_9MICO</name>
<feature type="domain" description="Activator of Hsp90 ATPase homologue 1/2-like C-terminal" evidence="2">
    <location>
        <begin position="27"/>
        <end position="153"/>
    </location>
</feature>
<comment type="caution">
    <text evidence="3">The sequence shown here is derived from an EMBL/GenBank/DDBJ whole genome shotgun (WGS) entry which is preliminary data.</text>
</comment>
<evidence type="ECO:0000259" key="2">
    <source>
        <dbReference type="Pfam" id="PF08327"/>
    </source>
</evidence>